<protein>
    <submittedName>
        <fullName evidence="3">Uncharacterized protein</fullName>
    </submittedName>
</protein>
<organism evidence="3 4">
    <name type="scientific">Pendulispora rubella</name>
    <dbReference type="NCBI Taxonomy" id="2741070"/>
    <lineage>
        <taxon>Bacteria</taxon>
        <taxon>Pseudomonadati</taxon>
        <taxon>Myxococcota</taxon>
        <taxon>Myxococcia</taxon>
        <taxon>Myxococcales</taxon>
        <taxon>Sorangiineae</taxon>
        <taxon>Pendulisporaceae</taxon>
        <taxon>Pendulispora</taxon>
    </lineage>
</organism>
<dbReference type="EMBL" id="CP089983">
    <property type="protein sequence ID" value="WXB04010.1"/>
    <property type="molecule type" value="Genomic_DNA"/>
</dbReference>
<dbReference type="RefSeq" id="WP_394833645.1">
    <property type="nucleotide sequence ID" value="NZ_CP089929.1"/>
</dbReference>
<gene>
    <name evidence="3" type="ORF">LVJ94_44780</name>
</gene>
<evidence type="ECO:0000256" key="1">
    <source>
        <dbReference type="SAM" id="MobiDB-lite"/>
    </source>
</evidence>
<feature type="signal peptide" evidence="2">
    <location>
        <begin position="1"/>
        <end position="19"/>
    </location>
</feature>
<evidence type="ECO:0000313" key="3">
    <source>
        <dbReference type="EMBL" id="WXB04010.1"/>
    </source>
</evidence>
<feature type="chain" id="PRO_5046410003" evidence="2">
    <location>
        <begin position="20"/>
        <end position="411"/>
    </location>
</feature>
<evidence type="ECO:0000313" key="4">
    <source>
        <dbReference type="Proteomes" id="UP001374803"/>
    </source>
</evidence>
<feature type="compositionally biased region" description="Low complexity" evidence="1">
    <location>
        <begin position="37"/>
        <end position="62"/>
    </location>
</feature>
<dbReference type="Proteomes" id="UP001374803">
    <property type="component" value="Chromosome"/>
</dbReference>
<evidence type="ECO:0000256" key="2">
    <source>
        <dbReference type="SAM" id="SignalP"/>
    </source>
</evidence>
<feature type="region of interest" description="Disordered" evidence="1">
    <location>
        <begin position="392"/>
        <end position="411"/>
    </location>
</feature>
<proteinExistence type="predicted"/>
<sequence length="411" mass="43329">MKRGTLALLLLAMFAMELAACRNNPAPEPRDPPDTPASPQANAVPAPLAVAPTASASAAPPLDAGPPAQPLRPDQPMTADSLPTKDSSGYTMAATLHSAEQPPPPRGPEYPAQAVDTARKKTEPRLTLDLGASRLRMSIASHGFVLPMGTELRARVDRYGHVVLTPDGTSYRIASPGALHALIGERRFDVAPVSPADVNSVGEGTRRLGYRTRKVDVVNRAAHATFEIARVADAGDSGILICRALLDMMNAPSSTPLCGLDEVPMFAELRWTTRGALVFTATTIVRRLDLSATALLMPPPTATFVTGPLPGQGSEILLTGAELHALRAGEHLPEDRPALTLFNSSDVLQFAWLDGIPVAWVAPGSRLEIPSLAKGRGAVEWRTFLGDVVDPPRPVTLPGLSEPGGTDASVP</sequence>
<keyword evidence="4" id="KW-1185">Reference proteome</keyword>
<name>A0ABZ2KZM3_9BACT</name>
<reference evidence="3" key="1">
    <citation type="submission" date="2021-12" db="EMBL/GenBank/DDBJ databases">
        <title>Discovery of the Pendulisporaceae a myxobacterial family with distinct sporulation behavior and unique specialized metabolism.</title>
        <authorList>
            <person name="Garcia R."/>
            <person name="Popoff A."/>
            <person name="Bader C.D."/>
            <person name="Loehr J."/>
            <person name="Walesch S."/>
            <person name="Walt C."/>
            <person name="Boldt J."/>
            <person name="Bunk B."/>
            <person name="Haeckl F.J.F.P.J."/>
            <person name="Gunesch A.P."/>
            <person name="Birkelbach J."/>
            <person name="Nuebel U."/>
            <person name="Pietschmann T."/>
            <person name="Bach T."/>
            <person name="Mueller R."/>
        </authorList>
    </citation>
    <scope>NUCLEOTIDE SEQUENCE</scope>
    <source>
        <strain evidence="3">MSr11367</strain>
    </source>
</reference>
<accession>A0ABZ2KZM3</accession>
<keyword evidence="2" id="KW-0732">Signal</keyword>
<feature type="region of interest" description="Disordered" evidence="1">
    <location>
        <begin position="23"/>
        <end position="89"/>
    </location>
</feature>